<dbReference type="EnsemblPlants" id="KQK87313">
    <property type="protein sequence ID" value="KQK87313"/>
    <property type="gene ID" value="SETIT_040451mg"/>
</dbReference>
<name>K4ANF4_SETIT</name>
<keyword evidence="2" id="KW-1185">Reference proteome</keyword>
<dbReference type="Gramene" id="KQK87312">
    <property type="protein sequence ID" value="KQK87312"/>
    <property type="gene ID" value="SETIT_040451mg"/>
</dbReference>
<dbReference type="Gramene" id="KQK87313">
    <property type="protein sequence ID" value="KQK87313"/>
    <property type="gene ID" value="SETIT_040451mg"/>
</dbReference>
<dbReference type="EMBL" id="AGNK02005381">
    <property type="status" value="NOT_ANNOTATED_CDS"/>
    <property type="molecule type" value="Genomic_DNA"/>
</dbReference>
<accession>K4ANF4</accession>
<dbReference type="AlphaFoldDB" id="K4ANF4"/>
<dbReference type="HOGENOM" id="CLU_3145364_0_0_1"/>
<proteinExistence type="predicted"/>
<reference evidence="2" key="1">
    <citation type="journal article" date="2012" name="Nat. Biotechnol.">
        <title>Reference genome sequence of the model plant Setaria.</title>
        <authorList>
            <person name="Bennetzen J.L."/>
            <person name="Schmutz J."/>
            <person name="Wang H."/>
            <person name="Percifield R."/>
            <person name="Hawkins J."/>
            <person name="Pontaroli A.C."/>
            <person name="Estep M."/>
            <person name="Feng L."/>
            <person name="Vaughn J.N."/>
            <person name="Grimwood J."/>
            <person name="Jenkins J."/>
            <person name="Barry K."/>
            <person name="Lindquist E."/>
            <person name="Hellsten U."/>
            <person name="Deshpande S."/>
            <person name="Wang X."/>
            <person name="Wu X."/>
            <person name="Mitros T."/>
            <person name="Triplett J."/>
            <person name="Yang X."/>
            <person name="Ye C.Y."/>
            <person name="Mauro-Herrera M."/>
            <person name="Wang L."/>
            <person name="Li P."/>
            <person name="Sharma M."/>
            <person name="Sharma R."/>
            <person name="Ronald P.C."/>
            <person name="Panaud O."/>
            <person name="Kellogg E.A."/>
            <person name="Brutnell T.P."/>
            <person name="Doust A.N."/>
            <person name="Tuskan G.A."/>
            <person name="Rokhsar D."/>
            <person name="Devos K.M."/>
        </authorList>
    </citation>
    <scope>NUCLEOTIDE SEQUENCE [LARGE SCALE GENOMIC DNA]</scope>
    <source>
        <strain evidence="2">cv. Yugu1</strain>
    </source>
</reference>
<sequence length="49" mass="5458">MFKFTNIFSERGAHIKCGEADSRCKLQPANLDYRSSLCGMHCSSCSSCH</sequence>
<evidence type="ECO:0000313" key="2">
    <source>
        <dbReference type="Proteomes" id="UP000004995"/>
    </source>
</evidence>
<dbReference type="EnsemblPlants" id="KQK87312">
    <property type="protein sequence ID" value="KQK87312"/>
    <property type="gene ID" value="SETIT_040451mg"/>
</dbReference>
<protein>
    <submittedName>
        <fullName evidence="1">Uncharacterized protein</fullName>
    </submittedName>
</protein>
<dbReference type="Proteomes" id="UP000004995">
    <property type="component" value="Unassembled WGS sequence"/>
</dbReference>
<evidence type="ECO:0000313" key="1">
    <source>
        <dbReference type="EnsemblPlants" id="KQK87313"/>
    </source>
</evidence>
<reference evidence="1" key="2">
    <citation type="submission" date="2018-08" db="UniProtKB">
        <authorList>
            <consortium name="EnsemblPlants"/>
        </authorList>
    </citation>
    <scope>IDENTIFICATION</scope>
    <source>
        <strain evidence="1">Yugu1</strain>
    </source>
</reference>
<organism evidence="1 2">
    <name type="scientific">Setaria italica</name>
    <name type="common">Foxtail millet</name>
    <name type="synonym">Panicum italicum</name>
    <dbReference type="NCBI Taxonomy" id="4555"/>
    <lineage>
        <taxon>Eukaryota</taxon>
        <taxon>Viridiplantae</taxon>
        <taxon>Streptophyta</taxon>
        <taxon>Embryophyta</taxon>
        <taxon>Tracheophyta</taxon>
        <taxon>Spermatophyta</taxon>
        <taxon>Magnoliopsida</taxon>
        <taxon>Liliopsida</taxon>
        <taxon>Poales</taxon>
        <taxon>Poaceae</taxon>
        <taxon>PACMAD clade</taxon>
        <taxon>Panicoideae</taxon>
        <taxon>Panicodae</taxon>
        <taxon>Paniceae</taxon>
        <taxon>Cenchrinae</taxon>
        <taxon>Setaria</taxon>
    </lineage>
</organism>